<evidence type="ECO:0000256" key="1">
    <source>
        <dbReference type="ARBA" id="ARBA00004834"/>
    </source>
</evidence>
<evidence type="ECO:0000313" key="8">
    <source>
        <dbReference type="Proteomes" id="UP000887540"/>
    </source>
</evidence>
<dbReference type="GO" id="GO:0004553">
    <property type="term" value="F:hydrolase activity, hydrolyzing O-glycosyl compounds"/>
    <property type="evidence" value="ECO:0007669"/>
    <property type="project" value="InterPro"/>
</dbReference>
<keyword evidence="3" id="KW-0378">Hydrolase</keyword>
<evidence type="ECO:0000256" key="4">
    <source>
        <dbReference type="ARBA" id="ARBA00023295"/>
    </source>
</evidence>
<organism evidence="8 9">
    <name type="scientific">Acrobeloides nanus</name>
    <dbReference type="NCBI Taxonomy" id="290746"/>
    <lineage>
        <taxon>Eukaryota</taxon>
        <taxon>Metazoa</taxon>
        <taxon>Ecdysozoa</taxon>
        <taxon>Nematoda</taxon>
        <taxon>Chromadorea</taxon>
        <taxon>Rhabditida</taxon>
        <taxon>Tylenchina</taxon>
        <taxon>Cephalobomorpha</taxon>
        <taxon>Cephaloboidea</taxon>
        <taxon>Cephalobidae</taxon>
        <taxon>Acrobeloides</taxon>
    </lineage>
</organism>
<evidence type="ECO:0000256" key="6">
    <source>
        <dbReference type="PIRSR" id="PIRSR606710-1"/>
    </source>
</evidence>
<proteinExistence type="inferred from homology"/>
<protein>
    <recommendedName>
        <fullName evidence="5">Endo-1,5-alpha-L-arabinanase A</fullName>
    </recommendedName>
</protein>
<feature type="active site" description="Proton donor" evidence="6">
    <location>
        <position position="186"/>
    </location>
</feature>
<dbReference type="InterPro" id="IPR050727">
    <property type="entry name" value="GH43_arabinanases"/>
</dbReference>
<evidence type="ECO:0000256" key="5">
    <source>
        <dbReference type="ARBA" id="ARBA00042202"/>
    </source>
</evidence>
<accession>A0A914DYG0</accession>
<dbReference type="Proteomes" id="UP000887540">
    <property type="component" value="Unplaced"/>
</dbReference>
<dbReference type="AlphaFoldDB" id="A0A914DYG0"/>
<evidence type="ECO:0000313" key="9">
    <source>
        <dbReference type="WBParaSite" id="ACRNAN_scaffold4798.g27804.t1"/>
    </source>
</evidence>
<keyword evidence="4" id="KW-0326">Glycosidase</keyword>
<sequence>MPPIHNGSALGDWGTHDPTMLKTQDGQYVHYRTNYNVAASISNDRQTFHNNGSAFPGGIPWARNWTYQTPDAIWAPDVHYHNGKYYMYYSAWKGETIAAIGLAISESGRPGEWVDQGMVFNSLNTTFNAIDPDLLIDTDGRWYLVFGSYLSGIYQYEMDPNTGFVKEGSTPVHLAHRGDDKDDAIEGSGMFKKGKIVSFHCKQESFPRSYS</sequence>
<dbReference type="WBParaSite" id="ACRNAN_scaffold4798.g27804.t1">
    <property type="protein sequence ID" value="ACRNAN_scaffold4798.g27804.t1"/>
    <property type="gene ID" value="ACRNAN_scaffold4798.g27804"/>
</dbReference>
<keyword evidence="8" id="KW-1185">Reference proteome</keyword>
<comment type="similarity">
    <text evidence="2">Belongs to the glycosyl hydrolase 43 family.</text>
</comment>
<feature type="active site" description="Proton acceptor" evidence="6">
    <location>
        <position position="17"/>
    </location>
</feature>
<dbReference type="GO" id="GO:0005975">
    <property type="term" value="P:carbohydrate metabolic process"/>
    <property type="evidence" value="ECO:0007669"/>
    <property type="project" value="InterPro"/>
</dbReference>
<name>A0A914DYG0_9BILA</name>
<dbReference type="SUPFAM" id="SSF75005">
    <property type="entry name" value="Arabinanase/levansucrase/invertase"/>
    <property type="match status" value="1"/>
</dbReference>
<evidence type="ECO:0000256" key="7">
    <source>
        <dbReference type="PIRSR" id="PIRSR606710-2"/>
    </source>
</evidence>
<dbReference type="InterPro" id="IPR006710">
    <property type="entry name" value="Glyco_hydro_43"/>
</dbReference>
<evidence type="ECO:0000256" key="3">
    <source>
        <dbReference type="ARBA" id="ARBA00022801"/>
    </source>
</evidence>
<dbReference type="Pfam" id="PF04616">
    <property type="entry name" value="Glyco_hydro_43"/>
    <property type="match status" value="1"/>
</dbReference>
<dbReference type="PANTHER" id="PTHR43301">
    <property type="entry name" value="ARABINAN ENDO-1,5-ALPHA-L-ARABINOSIDASE"/>
    <property type="match status" value="1"/>
</dbReference>
<feature type="site" description="Important for catalytic activity, responsible for pKa modulation of the active site Glu and correct orientation of both the proton donor and substrate" evidence="7">
    <location>
        <position position="131"/>
    </location>
</feature>
<dbReference type="Gene3D" id="2.115.10.20">
    <property type="entry name" value="Glycosyl hydrolase domain, family 43"/>
    <property type="match status" value="1"/>
</dbReference>
<reference evidence="9" key="1">
    <citation type="submission" date="2022-11" db="UniProtKB">
        <authorList>
            <consortium name="WormBaseParasite"/>
        </authorList>
    </citation>
    <scope>IDENTIFICATION</scope>
</reference>
<dbReference type="PANTHER" id="PTHR43301:SF3">
    <property type="entry name" value="ARABINAN ENDO-1,5-ALPHA-L-ARABINOSIDASE A-RELATED"/>
    <property type="match status" value="1"/>
</dbReference>
<comment type="pathway">
    <text evidence="1">Glycan metabolism; L-arabinan degradation.</text>
</comment>
<dbReference type="InterPro" id="IPR023296">
    <property type="entry name" value="Glyco_hydro_beta-prop_sf"/>
</dbReference>
<evidence type="ECO:0000256" key="2">
    <source>
        <dbReference type="ARBA" id="ARBA00009865"/>
    </source>
</evidence>